<name>A0ABY7YM53_9HYPH</name>
<dbReference type="InterPro" id="IPR036237">
    <property type="entry name" value="Xyl_isomerase-like_sf"/>
</dbReference>
<gene>
    <name evidence="2" type="ORF">PSQ19_16830</name>
</gene>
<dbReference type="RefSeq" id="WP_282218682.1">
    <property type="nucleotide sequence ID" value="NZ_CP118246.1"/>
</dbReference>
<keyword evidence="3" id="KW-1185">Reference proteome</keyword>
<dbReference type="Gene3D" id="3.20.20.150">
    <property type="entry name" value="Divalent-metal-dependent TIM barrel enzymes"/>
    <property type="match status" value="1"/>
</dbReference>
<sequence length="285" mass="31008">MTTANPADRIAISTWSLHRMMGTTYPHDLDTLTIPAAHETYGEVNESLLDIPSAVANHGIHRLEICSFHLPSRDPVYLGELRDALSRVDVQLQTLLIEAGDISDPTTSQRDTDWIAQWVETANALGAKHARVIAGKQPPSSDTLDLSARALASLAERNAGCSTRLVVENWFDLLAEPGHVNYLLDRLDGRVGLNADFGNWSGPNKYADLRAIFGRAELCHAKASFNNGQMDEADYAQCLSAADEAGYSGPYTLIFDAETPSEWDGIAIEKTFVEEQLALAATPAA</sequence>
<dbReference type="Pfam" id="PF01261">
    <property type="entry name" value="AP_endonuc_2"/>
    <property type="match status" value="1"/>
</dbReference>
<dbReference type="Proteomes" id="UP001220530">
    <property type="component" value="Chromosome"/>
</dbReference>
<protein>
    <submittedName>
        <fullName evidence="2">TIM barrel protein</fullName>
    </submittedName>
</protein>
<accession>A0ABY7YM53</accession>
<evidence type="ECO:0000313" key="2">
    <source>
        <dbReference type="EMBL" id="WDR02277.1"/>
    </source>
</evidence>
<reference evidence="2 3" key="1">
    <citation type="submission" date="2023-02" db="EMBL/GenBank/DDBJ databases">
        <title>Devosia algicola sp. nov., isolated from the phycosphere of marine algae.</title>
        <authorList>
            <person name="Kim J.M."/>
            <person name="Lee J.K."/>
            <person name="Choi B.J."/>
            <person name="Bayburt H."/>
            <person name="Jeon C.O."/>
        </authorList>
    </citation>
    <scope>NUCLEOTIDE SEQUENCE [LARGE SCALE GENOMIC DNA]</scope>
    <source>
        <strain evidence="2 3">G20-9</strain>
    </source>
</reference>
<evidence type="ECO:0000259" key="1">
    <source>
        <dbReference type="Pfam" id="PF01261"/>
    </source>
</evidence>
<dbReference type="InterPro" id="IPR050312">
    <property type="entry name" value="IolE/XylAMocC-like"/>
</dbReference>
<organism evidence="2 3">
    <name type="scientific">Devosia algicola</name>
    <dbReference type="NCBI Taxonomy" id="3026418"/>
    <lineage>
        <taxon>Bacteria</taxon>
        <taxon>Pseudomonadati</taxon>
        <taxon>Pseudomonadota</taxon>
        <taxon>Alphaproteobacteria</taxon>
        <taxon>Hyphomicrobiales</taxon>
        <taxon>Devosiaceae</taxon>
        <taxon>Devosia</taxon>
    </lineage>
</organism>
<dbReference type="InterPro" id="IPR013022">
    <property type="entry name" value="Xyl_isomerase-like_TIM-brl"/>
</dbReference>
<dbReference type="SUPFAM" id="SSF51658">
    <property type="entry name" value="Xylose isomerase-like"/>
    <property type="match status" value="1"/>
</dbReference>
<evidence type="ECO:0000313" key="3">
    <source>
        <dbReference type="Proteomes" id="UP001220530"/>
    </source>
</evidence>
<dbReference type="PANTHER" id="PTHR12110">
    <property type="entry name" value="HYDROXYPYRUVATE ISOMERASE"/>
    <property type="match status" value="1"/>
</dbReference>
<dbReference type="EMBL" id="CP118246">
    <property type="protein sequence ID" value="WDR02277.1"/>
    <property type="molecule type" value="Genomic_DNA"/>
</dbReference>
<proteinExistence type="predicted"/>
<feature type="domain" description="Xylose isomerase-like TIM barrel" evidence="1">
    <location>
        <begin position="54"/>
        <end position="253"/>
    </location>
</feature>